<evidence type="ECO:0000256" key="6">
    <source>
        <dbReference type="ARBA" id="ARBA00022833"/>
    </source>
</evidence>
<dbReference type="EMBL" id="CP025704">
    <property type="protein sequence ID" value="AUN97538.1"/>
    <property type="molecule type" value="Genomic_DNA"/>
</dbReference>
<dbReference type="OrthoDB" id="5290895at2"/>
<gene>
    <name evidence="8" type="ORF">C0V70_05305</name>
</gene>
<dbReference type="InterPro" id="IPR009045">
    <property type="entry name" value="Zn_M74/Hedgehog-like"/>
</dbReference>
<keyword evidence="4" id="KW-0574">Periplasm</keyword>
<dbReference type="GO" id="GO:0030288">
    <property type="term" value="C:outer membrane-bounded periplasmic space"/>
    <property type="evidence" value="ECO:0007669"/>
    <property type="project" value="InterPro"/>
</dbReference>
<keyword evidence="7" id="KW-0482">Metalloprotease</keyword>
<name>A0A2K9NPV4_BACTC</name>
<proteinExistence type="predicted"/>
<dbReference type="RefSeq" id="WP_102242833.1">
    <property type="nucleotide sequence ID" value="NZ_CP025704.1"/>
</dbReference>
<keyword evidence="3" id="KW-0732">Signal</keyword>
<protein>
    <submittedName>
        <fullName evidence="8">Uncharacterized protein</fullName>
    </submittedName>
</protein>
<dbReference type="GO" id="GO:0006508">
    <property type="term" value="P:proteolysis"/>
    <property type="evidence" value="ECO:0007669"/>
    <property type="project" value="UniProtKB-KW"/>
</dbReference>
<evidence type="ECO:0000256" key="4">
    <source>
        <dbReference type="ARBA" id="ARBA00022764"/>
    </source>
</evidence>
<evidence type="ECO:0000256" key="3">
    <source>
        <dbReference type="ARBA" id="ARBA00022729"/>
    </source>
</evidence>
<dbReference type="GO" id="GO:0004252">
    <property type="term" value="F:serine-type endopeptidase activity"/>
    <property type="evidence" value="ECO:0007669"/>
    <property type="project" value="InterPro"/>
</dbReference>
<evidence type="ECO:0000256" key="5">
    <source>
        <dbReference type="ARBA" id="ARBA00022801"/>
    </source>
</evidence>
<dbReference type="GO" id="GO:0008237">
    <property type="term" value="F:metallopeptidase activity"/>
    <property type="evidence" value="ECO:0007669"/>
    <property type="project" value="UniProtKB-KW"/>
</dbReference>
<evidence type="ECO:0000256" key="2">
    <source>
        <dbReference type="ARBA" id="ARBA00022723"/>
    </source>
</evidence>
<dbReference type="GO" id="GO:0046872">
    <property type="term" value="F:metal ion binding"/>
    <property type="evidence" value="ECO:0007669"/>
    <property type="project" value="UniProtKB-KW"/>
</dbReference>
<keyword evidence="5" id="KW-0378">Hydrolase</keyword>
<keyword evidence="2" id="KW-0479">Metal-binding</keyword>
<organism evidence="8 9">
    <name type="scientific">Bacteriovorax stolpii</name>
    <name type="common">Bdellovibrio stolpii</name>
    <dbReference type="NCBI Taxonomy" id="960"/>
    <lineage>
        <taxon>Bacteria</taxon>
        <taxon>Pseudomonadati</taxon>
        <taxon>Bdellovibrionota</taxon>
        <taxon>Bacteriovoracia</taxon>
        <taxon>Bacteriovoracales</taxon>
        <taxon>Bacteriovoracaceae</taxon>
        <taxon>Bacteriovorax</taxon>
    </lineage>
</organism>
<dbReference type="AlphaFoldDB" id="A0A2K9NPV4"/>
<dbReference type="InterPro" id="IPR005073">
    <property type="entry name" value="Peptidase_M74"/>
</dbReference>
<reference evidence="8 9" key="1">
    <citation type="submission" date="2018-01" db="EMBL/GenBank/DDBJ databases">
        <title>Complete genome sequence of Bacteriovorax stolpii DSM12778.</title>
        <authorList>
            <person name="Tang B."/>
            <person name="Chang J."/>
        </authorList>
    </citation>
    <scope>NUCLEOTIDE SEQUENCE [LARGE SCALE GENOMIC DNA]</scope>
    <source>
        <strain evidence="8 9">DSM 12778</strain>
    </source>
</reference>
<evidence type="ECO:0000256" key="1">
    <source>
        <dbReference type="ARBA" id="ARBA00022670"/>
    </source>
</evidence>
<dbReference type="Pfam" id="PF03411">
    <property type="entry name" value="Peptidase_M74"/>
    <property type="match status" value="1"/>
</dbReference>
<sequence>MLQRLFLAFVLFHSTTLMASEAIGYYSDGKLKDGESIMERGTLIRKLFLQRQRFFGTAIMQETISDAADFVRQTYPEAEVLQVGDIANKNGGACKEHASHQNGLDVDIVYLTKNGKLQSQNAPYWEEDFVKNGKVSANFYLERNFALFKHLIHTRPVGRIFVDEAIKKMFCEYAKKNNLMKDVETVETLRRLRIEKLHSTHFHLRLTCAEGDYSCKDQAEVPAGTGC</sequence>
<keyword evidence="6" id="KW-0862">Zinc</keyword>
<dbReference type="Gene3D" id="3.30.1380.10">
    <property type="match status" value="1"/>
</dbReference>
<keyword evidence="1" id="KW-0645">Protease</keyword>
<evidence type="ECO:0000313" key="9">
    <source>
        <dbReference type="Proteomes" id="UP000235584"/>
    </source>
</evidence>
<dbReference type="KEGG" id="bsto:C0V70_05305"/>
<dbReference type="SUPFAM" id="SSF55166">
    <property type="entry name" value="Hedgehog/DD-peptidase"/>
    <property type="match status" value="1"/>
</dbReference>
<evidence type="ECO:0000256" key="7">
    <source>
        <dbReference type="ARBA" id="ARBA00023049"/>
    </source>
</evidence>
<evidence type="ECO:0000313" key="8">
    <source>
        <dbReference type="EMBL" id="AUN97538.1"/>
    </source>
</evidence>
<accession>A0A2K9NPV4</accession>
<keyword evidence="9" id="KW-1185">Reference proteome</keyword>
<dbReference type="Proteomes" id="UP000235584">
    <property type="component" value="Chromosome"/>
</dbReference>